<dbReference type="InterPro" id="IPR022381">
    <property type="entry name" value="Uncharacterised_MG067"/>
</dbReference>
<comment type="caution">
    <text evidence="3">The sequence shown here is derived from an EMBL/GenBank/DDBJ whole genome shotgun (WGS) entry which is preliminary data.</text>
</comment>
<dbReference type="PROSITE" id="PS51257">
    <property type="entry name" value="PROKAR_LIPOPROTEIN"/>
    <property type="match status" value="1"/>
</dbReference>
<dbReference type="AlphaFoldDB" id="A0AAP4EL99"/>
<dbReference type="Pfam" id="PF01732">
    <property type="entry name" value="Mycop_pep_DUF31"/>
    <property type="match status" value="1"/>
</dbReference>
<organism evidence="3 4">
    <name type="scientific">Metamycoplasma hyosynoviae</name>
    <dbReference type="NCBI Taxonomy" id="29559"/>
    <lineage>
        <taxon>Bacteria</taxon>
        <taxon>Bacillati</taxon>
        <taxon>Mycoplasmatota</taxon>
        <taxon>Mycoplasmoidales</taxon>
        <taxon>Metamycoplasmataceae</taxon>
        <taxon>Metamycoplasma</taxon>
    </lineage>
</organism>
<dbReference type="NCBIfam" id="NF045842">
    <property type="entry name" value="MIP_near_MIB"/>
    <property type="match status" value="1"/>
</dbReference>
<dbReference type="NCBIfam" id="NF045841">
    <property type="entry name" value="Ig_SerProt_MIP"/>
    <property type="match status" value="1"/>
</dbReference>
<evidence type="ECO:0000256" key="1">
    <source>
        <dbReference type="SAM" id="SignalP"/>
    </source>
</evidence>
<feature type="chain" id="PRO_5042865855" evidence="1">
    <location>
        <begin position="23"/>
        <end position="774"/>
    </location>
</feature>
<keyword evidence="1" id="KW-0732">Signal</keyword>
<protein>
    <submittedName>
        <fullName evidence="3">DUF31 family protein</fullName>
    </submittedName>
</protein>
<sequence>MNKTNQKILLCLAPIASMPLFAMISASCINTKKANPNDIQKTPEQKQSDLTKIASGLKIKLTQFSPYPNAERKSIYTKNINQNDIKLSIEGAEADRIDYEIYGTVNDNSDTATDSSKTGIFDIIVKIFYKNDPKKDQKDNFVLKTITENGFRHDGIGANWSATTGLKPQPSEIDKYIANDQKQRYELDNKKYTEILKRQQQGDTSYNPTLETAEKEKFDKLAQELGLEKYDSAKIKKQSLAVKEGSETKLYVNEGSESGKGPSWVDSLGRDNEFKTTGLPRQLVNDMYKTSALQTFSIRFDMKTGKPNETKGSSGTAWILDYQKNNNGQPATKFYLGTNLHVVKEFDPEKLVAVSLTRIIKNVGLNTVFRLDQFDSKIEKFSFNGDGVKEMFKTFYTATDYMKDNPADYMNSAQKAKFKDVQDFQDFAVIEVDFEKAANLKVGVHSNNLDVTKKYSSALNENWTLKNAGELAKAVTNDYESDTAKHVKIMKDSFLKDYSRVNFPLVKLEKKLNSLKEKLTKPYDDATKKEIQEQIKKIEEQIKNSANLDSIYIVGWPLSIYDWVLYDDLYKYDYEKEAQQMRWSYSLWTNSDYRFFNRLDLTEEDTKYGNWLSYSLGYRTFVDKPGVIDAFLGAHKLASKLFEYQGKQYFAYGLQYAPRHYAPAGGASGSSLRNGKNELIGTYFASNEGAKTGLAVAFRSEGFNYKGLFGSYNLPQYDLINGGGHNQQSSFREALQKKYQNITTALFPNGVDKIPDEFKFTTNSIIGNSNGNGQ</sequence>
<proteinExistence type="predicted"/>
<evidence type="ECO:0000313" key="4">
    <source>
        <dbReference type="Proteomes" id="UP001233782"/>
    </source>
</evidence>
<accession>A0AAP4EL99</accession>
<dbReference type="RefSeq" id="WP_282208544.1">
    <property type="nucleotide sequence ID" value="NZ_JASBCN010000002.1"/>
</dbReference>
<gene>
    <name evidence="3" type="ORF">QJ129_02380</name>
</gene>
<feature type="signal peptide" evidence="1">
    <location>
        <begin position="1"/>
        <end position="22"/>
    </location>
</feature>
<name>A0AAP4EL99_9BACT</name>
<dbReference type="EMBL" id="JASBCP010000003">
    <property type="protein sequence ID" value="MDI3048099.1"/>
    <property type="molecule type" value="Genomic_DNA"/>
</dbReference>
<reference evidence="3" key="1">
    <citation type="submission" date="2023-04" db="EMBL/GenBank/DDBJ databases">
        <title>Genomes of recent Mycoplasma hyosynoviae isolates 2023.</title>
        <authorList>
            <person name="Spergser J."/>
        </authorList>
    </citation>
    <scope>NUCLEOTIDE SEQUENCE</scope>
    <source>
        <strain evidence="3">SN1J23N</strain>
    </source>
</reference>
<feature type="domain" description="DUF31" evidence="2">
    <location>
        <begin position="285"/>
        <end position="685"/>
    </location>
</feature>
<evidence type="ECO:0000313" key="3">
    <source>
        <dbReference type="EMBL" id="MDI3048099.1"/>
    </source>
</evidence>
<dbReference type="InterPro" id="IPR022382">
    <property type="entry name" value="Mycoplasma_peptidase_DUF31"/>
</dbReference>
<evidence type="ECO:0000259" key="2">
    <source>
        <dbReference type="Pfam" id="PF01732"/>
    </source>
</evidence>
<dbReference type="PRINTS" id="PR00840">
    <property type="entry name" value="Y06768FAMILY"/>
</dbReference>
<dbReference type="Proteomes" id="UP001233782">
    <property type="component" value="Unassembled WGS sequence"/>
</dbReference>